<dbReference type="Pfam" id="PF00874">
    <property type="entry name" value="PRD"/>
    <property type="match status" value="2"/>
</dbReference>
<dbReference type="GO" id="GO:0045893">
    <property type="term" value="P:positive regulation of DNA-templated transcription"/>
    <property type="evidence" value="ECO:0007669"/>
    <property type="project" value="InterPro"/>
</dbReference>
<dbReference type="InterPro" id="IPR001550">
    <property type="entry name" value="Transcrpt_antitermin_CS"/>
</dbReference>
<dbReference type="Gene3D" id="2.30.24.10">
    <property type="entry name" value="CAT RNA-binding domain"/>
    <property type="match status" value="1"/>
</dbReference>
<dbReference type="OrthoDB" id="9813552at2"/>
<dbReference type="NCBIfam" id="NF046042">
    <property type="entry name" value="LicT"/>
    <property type="match status" value="1"/>
</dbReference>
<dbReference type="InterPro" id="IPR011608">
    <property type="entry name" value="PRD"/>
</dbReference>
<proteinExistence type="inferred from homology"/>
<accession>R1CWW6</accession>
<dbReference type="SUPFAM" id="SSF50151">
    <property type="entry name" value="SacY-like RNA-binding domain"/>
    <property type="match status" value="1"/>
</dbReference>
<keyword evidence="2" id="KW-0694">RNA-binding</keyword>
<dbReference type="STRING" id="1304284.L21TH_0830"/>
<dbReference type="RefSeq" id="WP_006310042.1">
    <property type="nucleotide sequence ID" value="NZ_ARZA01000082.1"/>
</dbReference>
<protein>
    <submittedName>
        <fullName evidence="8">Beta-glucoside bgl operon antiterminator, BglG family</fullName>
    </submittedName>
</protein>
<dbReference type="GO" id="GO:0003723">
    <property type="term" value="F:RNA binding"/>
    <property type="evidence" value="ECO:0007669"/>
    <property type="project" value="UniProtKB-KW"/>
</dbReference>
<evidence type="ECO:0000313" key="8">
    <source>
        <dbReference type="EMBL" id="EOD01119.1"/>
    </source>
</evidence>
<dbReference type="InterPro" id="IPR004341">
    <property type="entry name" value="CAT_RNA-bd_dom"/>
</dbReference>
<feature type="domain" description="PRD" evidence="7">
    <location>
        <begin position="172"/>
        <end position="280"/>
    </location>
</feature>
<dbReference type="eggNOG" id="COG3711">
    <property type="taxonomic scope" value="Bacteria"/>
</dbReference>
<dbReference type="PANTHER" id="PTHR30185:SF15">
    <property type="entry name" value="CRYPTIC BETA-GLUCOSIDE BGL OPERON ANTITERMINATOR"/>
    <property type="match status" value="1"/>
</dbReference>
<dbReference type="InterPro" id="IPR036650">
    <property type="entry name" value="CAT_RNA-bd_dom_sf"/>
</dbReference>
<reference evidence="8 9" key="1">
    <citation type="journal article" date="2015" name="Geomicrobiol. J.">
        <title>Caldisalinibacter kiritimatiensis gen. nov., sp. nov., a moderately thermohalophilic thiosulfate-reducing bacterium from a hypersaline microbial mat.</title>
        <authorList>
            <person name="Ben Hania W."/>
            <person name="Joseph M."/>
            <person name="Fiebig A."/>
            <person name="Bunk B."/>
            <person name="Klenk H.-P."/>
            <person name="Fardeau M.-L."/>
            <person name="Spring S."/>
        </authorList>
    </citation>
    <scope>NUCLEOTIDE SEQUENCE [LARGE SCALE GENOMIC DNA]</scope>
    <source>
        <strain evidence="8 9">L21-TH-D2</strain>
    </source>
</reference>
<sequence>MKIQKILNNNVITTVDEMTGMEKVVMGRGIAFQKKKGDVVDADRIEKVFLIENENENRKFQSLFNKIPLEYIKVTEKIISYAKERLDNTLDEHIYVALTDHLAFAIKRTKAGIRIQNHLMWEIKRFYKKEYEIGQWGIGLVKEELSVELPDDEAGFIAFHLLSASMGENMMNTMDITEMVQDILNIIKYDLKVEFKPGDLLFDRLLTHLRYFAQRVINKKYITEEEEPFYDFIKNNYKQAFNCSLKVKLYVEKNYEYEVSKEEIVYLSLHLQRVISRFKN</sequence>
<dbReference type="PROSITE" id="PS51372">
    <property type="entry name" value="PRD_2"/>
    <property type="match status" value="2"/>
</dbReference>
<dbReference type="InterPro" id="IPR036634">
    <property type="entry name" value="PRD_sf"/>
</dbReference>
<dbReference type="InterPro" id="IPR050661">
    <property type="entry name" value="BglG_antiterminators"/>
</dbReference>
<gene>
    <name evidence="8" type="ORF">L21TH_0830</name>
</gene>
<dbReference type="PROSITE" id="PS00654">
    <property type="entry name" value="PRD_1"/>
    <property type="match status" value="1"/>
</dbReference>
<dbReference type="PATRIC" id="fig|1304284.3.peg.820"/>
<keyword evidence="9" id="KW-1185">Reference proteome</keyword>
<evidence type="ECO:0000256" key="4">
    <source>
        <dbReference type="ARBA" id="ARBA00023159"/>
    </source>
</evidence>
<dbReference type="Pfam" id="PF03123">
    <property type="entry name" value="CAT_RBD"/>
    <property type="match status" value="1"/>
</dbReference>
<dbReference type="EMBL" id="ARZA01000082">
    <property type="protein sequence ID" value="EOD01119.1"/>
    <property type="molecule type" value="Genomic_DNA"/>
</dbReference>
<evidence type="ECO:0000256" key="2">
    <source>
        <dbReference type="ARBA" id="ARBA00022884"/>
    </source>
</evidence>
<comment type="caution">
    <text evidence="8">The sequence shown here is derived from an EMBL/GenBank/DDBJ whole genome shotgun (WGS) entry which is preliminary data.</text>
</comment>
<dbReference type="AlphaFoldDB" id="R1CWW6"/>
<dbReference type="SMART" id="SM01061">
    <property type="entry name" value="CAT_RBD"/>
    <property type="match status" value="1"/>
</dbReference>
<keyword evidence="5" id="KW-0804">Transcription</keyword>
<name>R1CWW6_9FIRM</name>
<dbReference type="PANTHER" id="PTHR30185">
    <property type="entry name" value="CRYPTIC BETA-GLUCOSIDE BGL OPERON ANTITERMINATOR"/>
    <property type="match status" value="1"/>
</dbReference>
<dbReference type="Proteomes" id="UP000013378">
    <property type="component" value="Unassembled WGS sequence"/>
</dbReference>
<evidence type="ECO:0000256" key="5">
    <source>
        <dbReference type="ARBA" id="ARBA00023163"/>
    </source>
</evidence>
<evidence type="ECO:0000256" key="6">
    <source>
        <dbReference type="ARBA" id="ARBA00038510"/>
    </source>
</evidence>
<dbReference type="SUPFAM" id="SSF63520">
    <property type="entry name" value="PTS-regulatory domain, PRD"/>
    <property type="match status" value="2"/>
</dbReference>
<organism evidence="8 9">
    <name type="scientific">Caldisalinibacter kiritimatiensis</name>
    <dbReference type="NCBI Taxonomy" id="1304284"/>
    <lineage>
        <taxon>Bacteria</taxon>
        <taxon>Bacillati</taxon>
        <taxon>Bacillota</taxon>
        <taxon>Tissierellia</taxon>
        <taxon>Tissierellales</taxon>
        <taxon>Thermohalobacteraceae</taxon>
        <taxon>Caldisalinibacter</taxon>
    </lineage>
</organism>
<feature type="domain" description="PRD" evidence="7">
    <location>
        <begin position="66"/>
        <end position="171"/>
    </location>
</feature>
<evidence type="ECO:0000256" key="3">
    <source>
        <dbReference type="ARBA" id="ARBA00023015"/>
    </source>
</evidence>
<keyword evidence="1" id="KW-0677">Repeat</keyword>
<keyword evidence="4" id="KW-0010">Activator</keyword>
<evidence type="ECO:0000259" key="7">
    <source>
        <dbReference type="PROSITE" id="PS51372"/>
    </source>
</evidence>
<evidence type="ECO:0000313" key="9">
    <source>
        <dbReference type="Proteomes" id="UP000013378"/>
    </source>
</evidence>
<dbReference type="Gene3D" id="1.10.1790.10">
    <property type="entry name" value="PRD domain"/>
    <property type="match status" value="2"/>
</dbReference>
<comment type="similarity">
    <text evidence="6">Belongs to the transcriptional antiterminator BglG family.</text>
</comment>
<evidence type="ECO:0000256" key="1">
    <source>
        <dbReference type="ARBA" id="ARBA00022737"/>
    </source>
</evidence>
<keyword evidence="3" id="KW-0805">Transcription regulation</keyword>